<dbReference type="InterPro" id="IPR038655">
    <property type="entry name" value="Ribosomal_eL27_sf"/>
</dbReference>
<dbReference type="GO" id="GO:0005840">
    <property type="term" value="C:ribosome"/>
    <property type="evidence" value="ECO:0007669"/>
    <property type="project" value="InterPro"/>
</dbReference>
<dbReference type="Pfam" id="PF01777">
    <property type="entry name" value="Ribosomal_L27e"/>
    <property type="match status" value="1"/>
</dbReference>
<dbReference type="Proteomes" id="UP000053263">
    <property type="component" value="Unassembled WGS sequence"/>
</dbReference>
<organism evidence="2 3">
    <name type="scientific">Plicaturopsis crispa FD-325 SS-3</name>
    <dbReference type="NCBI Taxonomy" id="944288"/>
    <lineage>
        <taxon>Eukaryota</taxon>
        <taxon>Fungi</taxon>
        <taxon>Dikarya</taxon>
        <taxon>Basidiomycota</taxon>
        <taxon>Agaricomycotina</taxon>
        <taxon>Agaricomycetes</taxon>
        <taxon>Agaricomycetidae</taxon>
        <taxon>Amylocorticiales</taxon>
        <taxon>Amylocorticiaceae</taxon>
        <taxon>Plicatura</taxon>
        <taxon>Plicaturopsis crispa</taxon>
    </lineage>
</organism>
<dbReference type="GO" id="GO:0006412">
    <property type="term" value="P:translation"/>
    <property type="evidence" value="ECO:0007669"/>
    <property type="project" value="InterPro"/>
</dbReference>
<dbReference type="InterPro" id="IPR001141">
    <property type="entry name" value="Ribosomal_eL27"/>
</dbReference>
<dbReference type="HOGENOM" id="CLU_196199_0_0_1"/>
<dbReference type="EMBL" id="KN832593">
    <property type="protein sequence ID" value="KII82955.1"/>
    <property type="molecule type" value="Genomic_DNA"/>
</dbReference>
<feature type="region of interest" description="Disordered" evidence="1">
    <location>
        <begin position="58"/>
        <end position="83"/>
    </location>
</feature>
<dbReference type="PANTHER" id="PTHR10497">
    <property type="entry name" value="60S RIBOSOMAL PROTEIN L27"/>
    <property type="match status" value="1"/>
</dbReference>
<evidence type="ECO:0000313" key="3">
    <source>
        <dbReference type="Proteomes" id="UP000053263"/>
    </source>
</evidence>
<gene>
    <name evidence="2" type="ORF">PLICRDRAFT_62599</name>
</gene>
<dbReference type="Gene3D" id="2.30.30.770">
    <property type="match status" value="1"/>
</dbReference>
<feature type="non-terminal residue" evidence="2">
    <location>
        <position position="1"/>
    </location>
</feature>
<dbReference type="OrthoDB" id="2365484at2759"/>
<dbReference type="GO" id="GO:0003735">
    <property type="term" value="F:structural constituent of ribosome"/>
    <property type="evidence" value="ECO:0007669"/>
    <property type="project" value="InterPro"/>
</dbReference>
<feature type="compositionally biased region" description="Basic and acidic residues" evidence="1">
    <location>
        <begin position="60"/>
        <end position="75"/>
    </location>
</feature>
<name>A0A0C9SVB7_PLICR</name>
<dbReference type="AlphaFoldDB" id="A0A0C9SVB7"/>
<protein>
    <submittedName>
        <fullName evidence="2">Uncharacterized protein</fullName>
    </submittedName>
</protein>
<reference evidence="2 3" key="1">
    <citation type="submission" date="2014-06" db="EMBL/GenBank/DDBJ databases">
        <title>Evolutionary Origins and Diversification of the Mycorrhizal Mutualists.</title>
        <authorList>
            <consortium name="DOE Joint Genome Institute"/>
            <consortium name="Mycorrhizal Genomics Consortium"/>
            <person name="Kohler A."/>
            <person name="Kuo A."/>
            <person name="Nagy L.G."/>
            <person name="Floudas D."/>
            <person name="Copeland A."/>
            <person name="Barry K.W."/>
            <person name="Cichocki N."/>
            <person name="Veneault-Fourrey C."/>
            <person name="LaButti K."/>
            <person name="Lindquist E.A."/>
            <person name="Lipzen A."/>
            <person name="Lundell T."/>
            <person name="Morin E."/>
            <person name="Murat C."/>
            <person name="Riley R."/>
            <person name="Ohm R."/>
            <person name="Sun H."/>
            <person name="Tunlid A."/>
            <person name="Henrissat B."/>
            <person name="Grigoriev I.V."/>
            <person name="Hibbett D.S."/>
            <person name="Martin F."/>
        </authorList>
    </citation>
    <scope>NUCLEOTIDE SEQUENCE [LARGE SCALE GENOMIC DNA]</scope>
    <source>
        <strain evidence="2 3">FD-325 SS-3</strain>
    </source>
</reference>
<accession>A0A0C9SVB7</accession>
<keyword evidence="3" id="KW-1185">Reference proteome</keyword>
<evidence type="ECO:0000313" key="2">
    <source>
        <dbReference type="EMBL" id="KII82955.1"/>
    </source>
</evidence>
<evidence type="ECO:0000256" key="1">
    <source>
        <dbReference type="SAM" id="MobiDB-lite"/>
    </source>
</evidence>
<sequence>GVESYPRKVTRRMSGKKLAVRNKVKPFIKPDFGSGGYSHLFTTRCALELEGLKGSYGSDAFKEPSKREDAKKTIKDSYAGGKN</sequence>
<proteinExistence type="predicted"/>
<feature type="non-terminal residue" evidence="2">
    <location>
        <position position="83"/>
    </location>
</feature>